<keyword evidence="5" id="KW-1185">Reference proteome</keyword>
<evidence type="ECO:0000259" key="3">
    <source>
        <dbReference type="PROSITE" id="PS50937"/>
    </source>
</evidence>
<keyword evidence="2" id="KW-0175">Coiled coil</keyword>
<dbReference type="Pfam" id="PF13411">
    <property type="entry name" value="MerR_1"/>
    <property type="match status" value="1"/>
</dbReference>
<dbReference type="Proteomes" id="UP001458946">
    <property type="component" value="Unassembled WGS sequence"/>
</dbReference>
<evidence type="ECO:0000313" key="5">
    <source>
        <dbReference type="Proteomes" id="UP001458946"/>
    </source>
</evidence>
<evidence type="ECO:0000256" key="1">
    <source>
        <dbReference type="ARBA" id="ARBA00023125"/>
    </source>
</evidence>
<reference evidence="4 5" key="1">
    <citation type="submission" date="2024-02" db="EMBL/GenBank/DDBJ databases">
        <title>Deinococcus xinjiangensis NBRC 107630.</title>
        <authorList>
            <person name="Ichikawa N."/>
            <person name="Katano-Makiyama Y."/>
            <person name="Hidaka K."/>
        </authorList>
    </citation>
    <scope>NUCLEOTIDE SEQUENCE [LARGE SCALE GENOMIC DNA]</scope>
    <source>
        <strain evidence="4 5">NBRC 107630</strain>
    </source>
</reference>
<feature type="coiled-coil region" evidence="2">
    <location>
        <begin position="98"/>
        <end position="132"/>
    </location>
</feature>
<keyword evidence="1" id="KW-0238">DNA-binding</keyword>
<evidence type="ECO:0000256" key="2">
    <source>
        <dbReference type="SAM" id="Coils"/>
    </source>
</evidence>
<dbReference type="SUPFAM" id="SSF46955">
    <property type="entry name" value="Putative DNA-binding domain"/>
    <property type="match status" value="1"/>
</dbReference>
<proteinExistence type="predicted"/>
<name>A0ABP9VC22_9DEIO</name>
<gene>
    <name evidence="4" type="ORF">Dxin01_00586</name>
</gene>
<dbReference type="EMBL" id="BAABRN010000004">
    <property type="protein sequence ID" value="GAA5500858.1"/>
    <property type="molecule type" value="Genomic_DNA"/>
</dbReference>
<dbReference type="InterPro" id="IPR047057">
    <property type="entry name" value="MerR_fam"/>
</dbReference>
<accession>A0ABP9VC22</accession>
<dbReference type="PANTHER" id="PTHR30204:SF97">
    <property type="entry name" value="MERR FAMILY REGULATORY PROTEIN"/>
    <property type="match status" value="1"/>
</dbReference>
<dbReference type="PANTHER" id="PTHR30204">
    <property type="entry name" value="REDOX-CYCLING DRUG-SENSING TRANSCRIPTIONAL ACTIVATOR SOXR"/>
    <property type="match status" value="1"/>
</dbReference>
<sequence>MFCLVDKLQPSLSIREVSQRSGCAASALRYYEQEGLLAALPRIPTASRRYSPQVLHTLEVINALREAGFGIGEIKAFLGAKRPDESLEMRLARTMQMLDDLQSTLNQRRAALEKAESLLSEWRKEIQAFAASQTQ</sequence>
<protein>
    <recommendedName>
        <fullName evidence="3">HTH merR-type domain-containing protein</fullName>
    </recommendedName>
</protein>
<dbReference type="InterPro" id="IPR000551">
    <property type="entry name" value="MerR-type_HTH_dom"/>
</dbReference>
<dbReference type="PROSITE" id="PS50937">
    <property type="entry name" value="HTH_MERR_2"/>
    <property type="match status" value="1"/>
</dbReference>
<evidence type="ECO:0000313" key="4">
    <source>
        <dbReference type="EMBL" id="GAA5500858.1"/>
    </source>
</evidence>
<dbReference type="Gene3D" id="1.10.1660.10">
    <property type="match status" value="1"/>
</dbReference>
<dbReference type="InterPro" id="IPR009061">
    <property type="entry name" value="DNA-bd_dom_put_sf"/>
</dbReference>
<dbReference type="SMART" id="SM00422">
    <property type="entry name" value="HTH_MERR"/>
    <property type="match status" value="1"/>
</dbReference>
<feature type="domain" description="HTH merR-type" evidence="3">
    <location>
        <begin position="11"/>
        <end position="80"/>
    </location>
</feature>
<comment type="caution">
    <text evidence="4">The sequence shown here is derived from an EMBL/GenBank/DDBJ whole genome shotgun (WGS) entry which is preliminary data.</text>
</comment>
<organism evidence="4 5">
    <name type="scientific">Deinococcus xinjiangensis</name>
    <dbReference type="NCBI Taxonomy" id="457454"/>
    <lineage>
        <taxon>Bacteria</taxon>
        <taxon>Thermotogati</taxon>
        <taxon>Deinococcota</taxon>
        <taxon>Deinococci</taxon>
        <taxon>Deinococcales</taxon>
        <taxon>Deinococcaceae</taxon>
        <taxon>Deinococcus</taxon>
    </lineage>
</organism>